<dbReference type="PROSITE" id="PS51257">
    <property type="entry name" value="PROKAR_LIPOPROTEIN"/>
    <property type="match status" value="1"/>
</dbReference>
<dbReference type="RefSeq" id="WP_368382589.1">
    <property type="nucleotide sequence ID" value="NZ_JBFRYA010000014.1"/>
</dbReference>
<evidence type="ECO:0008006" key="3">
    <source>
        <dbReference type="Google" id="ProtNLM"/>
    </source>
</evidence>
<comment type="caution">
    <text evidence="1">The sequence shown here is derived from an EMBL/GenBank/DDBJ whole genome shotgun (WGS) entry which is preliminary data.</text>
</comment>
<protein>
    <recommendedName>
        <fullName evidence="3">DUF3221 domain-containing protein</fullName>
    </recommendedName>
</protein>
<dbReference type="EMBL" id="JBFRYA010000014">
    <property type="protein sequence ID" value="MEX1670244.1"/>
    <property type="molecule type" value="Genomic_DNA"/>
</dbReference>
<dbReference type="Proteomes" id="UP001557485">
    <property type="component" value="Unassembled WGS sequence"/>
</dbReference>
<organism evidence="1 2">
    <name type="scientific">Zhongshania guokunii</name>
    <dbReference type="NCBI Taxonomy" id="641783"/>
    <lineage>
        <taxon>Bacteria</taxon>
        <taxon>Pseudomonadati</taxon>
        <taxon>Pseudomonadota</taxon>
        <taxon>Gammaproteobacteria</taxon>
        <taxon>Cellvibrionales</taxon>
        <taxon>Spongiibacteraceae</taxon>
        <taxon>Zhongshania</taxon>
    </lineage>
</organism>
<reference evidence="1 2" key="1">
    <citation type="journal article" date="2011" name="Int. J. Syst. Evol. Microbiol.">
        <title>Zhongshania antarctica gen. nov., sp. nov. and Zhongshania guokunii sp. nov., gammaproteobacteria respectively isolated from coastal attached (fast) ice and surface seawater of the Antarctic.</title>
        <authorList>
            <person name="Li H.J."/>
            <person name="Zhang X.Y."/>
            <person name="Chen C.X."/>
            <person name="Zhang Y.J."/>
            <person name="Gao Z.M."/>
            <person name="Yu Y."/>
            <person name="Chen X.L."/>
            <person name="Chen B."/>
            <person name="Zhang Y.Z."/>
        </authorList>
    </citation>
    <scope>NUCLEOTIDE SEQUENCE [LARGE SCALE GENOMIC DNA]</scope>
    <source>
        <strain evidence="1 2">ZS6-22T</strain>
    </source>
</reference>
<name>A0ABV3U9P2_9GAMM</name>
<keyword evidence="2" id="KW-1185">Reference proteome</keyword>
<accession>A0ABV3U9P2</accession>
<proteinExistence type="predicted"/>
<evidence type="ECO:0000313" key="2">
    <source>
        <dbReference type="Proteomes" id="UP001557485"/>
    </source>
</evidence>
<sequence length="117" mass="13251">MLRKILGISFLMILVWLLTACFGSQFYHEQIMKGQVVGIDNDELVICIGSKDGAKVGQDLQVYRYVWEGAVEEGESDYRVDYVGKLKIKSVVNDHFSRAINTEGDVMKNDVVEFVNN</sequence>
<evidence type="ECO:0000313" key="1">
    <source>
        <dbReference type="EMBL" id="MEX1670244.1"/>
    </source>
</evidence>
<gene>
    <name evidence="1" type="ORF">AB4876_15090</name>
</gene>